<proteinExistence type="inferred from homology"/>
<comment type="caution">
    <text evidence="11">The sequence shown here is derived from an EMBL/GenBank/DDBJ whole genome shotgun (WGS) entry which is preliminary data.</text>
</comment>
<dbReference type="OrthoDB" id="26094at2759"/>
<evidence type="ECO:0000256" key="6">
    <source>
        <dbReference type="ARBA" id="ARBA00023163"/>
    </source>
</evidence>
<dbReference type="EMBL" id="CAJPWZ010002371">
    <property type="protein sequence ID" value="CAG2236965.1"/>
    <property type="molecule type" value="Genomic_DNA"/>
</dbReference>
<comment type="similarity">
    <text evidence="2">Belongs to the TFIIF beta subunit family.</text>
</comment>
<dbReference type="GO" id="GO:0005674">
    <property type="term" value="C:transcription factor TFIIF complex"/>
    <property type="evidence" value="ECO:0007669"/>
    <property type="project" value="InterPro"/>
</dbReference>
<dbReference type="FunFam" id="1.10.10.10:FF:000035">
    <property type="entry name" value="General transcription factor IIF subunit 2"/>
    <property type="match status" value="1"/>
</dbReference>
<comment type="subcellular location">
    <subcellularLocation>
        <location evidence="1">Nucleus</location>
    </subcellularLocation>
</comment>
<dbReference type="InterPro" id="IPR003196">
    <property type="entry name" value="TFIIF_beta"/>
</dbReference>
<dbReference type="PANTHER" id="PTHR10445:SF0">
    <property type="entry name" value="GENERAL TRANSCRIPTION FACTOR IIF SUBUNIT 2"/>
    <property type="match status" value="1"/>
</dbReference>
<feature type="domain" description="TFIIF beta subunit HTH" evidence="10">
    <location>
        <begin position="97"/>
        <end position="152"/>
    </location>
</feature>
<gene>
    <name evidence="11" type="ORF">MEDL_49455</name>
</gene>
<dbReference type="Pfam" id="PF02270">
    <property type="entry name" value="TFIIF_beta"/>
    <property type="match status" value="1"/>
</dbReference>
<dbReference type="InterPro" id="IPR036388">
    <property type="entry name" value="WH-like_DNA-bd_sf"/>
</dbReference>
<evidence type="ECO:0000256" key="5">
    <source>
        <dbReference type="ARBA" id="ARBA00023125"/>
    </source>
</evidence>
<reference evidence="11" key="1">
    <citation type="submission" date="2021-03" db="EMBL/GenBank/DDBJ databases">
        <authorList>
            <person name="Bekaert M."/>
        </authorList>
    </citation>
    <scope>NUCLEOTIDE SEQUENCE</scope>
</reference>
<keyword evidence="4" id="KW-0805">Transcription regulation</keyword>
<dbReference type="GO" id="GO:0006367">
    <property type="term" value="P:transcription initiation at RNA polymerase II promoter"/>
    <property type="evidence" value="ECO:0007669"/>
    <property type="project" value="InterPro"/>
</dbReference>
<evidence type="ECO:0000256" key="3">
    <source>
        <dbReference type="ARBA" id="ARBA00020815"/>
    </source>
</evidence>
<accession>A0A8S3TTT7</accession>
<organism evidence="11 12">
    <name type="scientific">Mytilus edulis</name>
    <name type="common">Blue mussel</name>
    <dbReference type="NCBI Taxonomy" id="6550"/>
    <lineage>
        <taxon>Eukaryota</taxon>
        <taxon>Metazoa</taxon>
        <taxon>Spiralia</taxon>
        <taxon>Lophotrochozoa</taxon>
        <taxon>Mollusca</taxon>
        <taxon>Bivalvia</taxon>
        <taxon>Autobranchia</taxon>
        <taxon>Pteriomorphia</taxon>
        <taxon>Mytilida</taxon>
        <taxon>Mytiloidea</taxon>
        <taxon>Mytilidae</taxon>
        <taxon>Mytilinae</taxon>
        <taxon>Mytilus</taxon>
    </lineage>
</organism>
<evidence type="ECO:0000256" key="7">
    <source>
        <dbReference type="ARBA" id="ARBA00023242"/>
    </source>
</evidence>
<keyword evidence="7" id="KW-0539">Nucleus</keyword>
<dbReference type="GO" id="GO:0016787">
    <property type="term" value="F:hydrolase activity"/>
    <property type="evidence" value="ECO:0007669"/>
    <property type="project" value="UniProtKB-KW"/>
</dbReference>
<dbReference type="GO" id="GO:0006368">
    <property type="term" value="P:transcription elongation by RNA polymerase II"/>
    <property type="evidence" value="ECO:0007669"/>
    <property type="project" value="UniProtKB-ARBA"/>
</dbReference>
<evidence type="ECO:0000256" key="2">
    <source>
        <dbReference type="ARBA" id="ARBA00009543"/>
    </source>
</evidence>
<keyword evidence="6" id="KW-0804">Transcription</keyword>
<dbReference type="SUPFAM" id="SSF46785">
    <property type="entry name" value="Winged helix' DNA-binding domain"/>
    <property type="match status" value="1"/>
</dbReference>
<evidence type="ECO:0000313" key="12">
    <source>
        <dbReference type="Proteomes" id="UP000683360"/>
    </source>
</evidence>
<keyword evidence="5" id="KW-0238">DNA-binding</keyword>
<keyword evidence="11" id="KW-0378">Hydrolase</keyword>
<dbReference type="Proteomes" id="UP000683360">
    <property type="component" value="Unassembled WGS sequence"/>
</dbReference>
<keyword evidence="12" id="KW-1185">Reference proteome</keyword>
<evidence type="ECO:0000256" key="8">
    <source>
        <dbReference type="ARBA" id="ARBA00033388"/>
    </source>
</evidence>
<dbReference type="AlphaFoldDB" id="A0A8S3TTT7"/>
<evidence type="ECO:0000313" key="11">
    <source>
        <dbReference type="EMBL" id="CAG2236965.1"/>
    </source>
</evidence>
<protein>
    <recommendedName>
        <fullName evidence="3">General transcription factor IIF subunit 2</fullName>
    </recommendedName>
    <alternativeName>
        <fullName evidence="8">Transcription initiation factor IIF subunit beta</fullName>
    </alternativeName>
</protein>
<sequence length="160" mass="18815">MEDDCQSLDTSDKGKHYSQTNTSPSKGRILPDNIDTSDKLGIEGKVIQRAECRPIADNNYLKLKRLQVEAQNKPKREVIQISEVVNAYKPISDHKFNKLFAAFEKHQYYNVKDLVRVTNQPITYLKEILKEICVYNMKAPHRNMWELKPEYRHYKDDEKT</sequence>
<dbReference type="InterPro" id="IPR036390">
    <property type="entry name" value="WH_DNA-bd_sf"/>
</dbReference>
<feature type="region of interest" description="Disordered" evidence="9">
    <location>
        <begin position="1"/>
        <end position="34"/>
    </location>
</feature>
<evidence type="ECO:0000256" key="4">
    <source>
        <dbReference type="ARBA" id="ARBA00023015"/>
    </source>
</evidence>
<evidence type="ECO:0000259" key="10">
    <source>
        <dbReference type="Pfam" id="PF02270"/>
    </source>
</evidence>
<dbReference type="GO" id="GO:0003677">
    <property type="term" value="F:DNA binding"/>
    <property type="evidence" value="ECO:0007669"/>
    <property type="project" value="UniProtKB-KW"/>
</dbReference>
<evidence type="ECO:0000256" key="1">
    <source>
        <dbReference type="ARBA" id="ARBA00004123"/>
    </source>
</evidence>
<dbReference type="InterPro" id="IPR040450">
    <property type="entry name" value="TFIIF_beta_HTH"/>
</dbReference>
<name>A0A8S3TTT7_MYTED</name>
<evidence type="ECO:0000256" key="9">
    <source>
        <dbReference type="SAM" id="MobiDB-lite"/>
    </source>
</evidence>
<dbReference type="Gene3D" id="1.10.10.10">
    <property type="entry name" value="Winged helix-like DNA-binding domain superfamily/Winged helix DNA-binding domain"/>
    <property type="match status" value="1"/>
</dbReference>
<dbReference type="PANTHER" id="PTHR10445">
    <property type="entry name" value="GENERAL TRANSCRIPTION FACTOR IIF SUBUNIT 2"/>
    <property type="match status" value="1"/>
</dbReference>